<dbReference type="AlphaFoldDB" id="A0A7W6DBW5"/>
<evidence type="ECO:0000313" key="3">
    <source>
        <dbReference type="EMBL" id="MBB3976094.1"/>
    </source>
</evidence>
<dbReference type="EMBL" id="JACIEE010000002">
    <property type="protein sequence ID" value="MBB3976094.1"/>
    <property type="molecule type" value="Genomic_DNA"/>
</dbReference>
<sequence length="279" mass="29777">MNKTGKPSAIPARKPLAALLRFLATAGEAEVSGEDPLLLVAAGGRQATAAVSVVAQALSLGLAIRDAGRLKASPETRSHLRRLMAGADGYLDQHRDVAERTLVTVAGRERVSVNQLESPLAALSRLKDKAGAPFLPEPAIAAGERLARDFTRAGLQPRLTMSWEPRLAGRNGGELGQARDLSDTAVAARGRLQQAIAAMGPELSGVALDVCCFMKGLETVERERQWPVRSAKLMLRAALMALSRHYAPEGKPRPRSHAWGAEGYRPEMSGCLDRQAAPD</sequence>
<accession>A0A7W6DBW5</accession>
<dbReference type="InterPro" id="IPR045599">
    <property type="entry name" value="DUF6456"/>
</dbReference>
<dbReference type="RefSeq" id="WP_183800676.1">
    <property type="nucleotide sequence ID" value="NZ_JACIEE010000002.1"/>
</dbReference>
<reference evidence="3 4" key="1">
    <citation type="submission" date="2020-08" db="EMBL/GenBank/DDBJ databases">
        <title>Genomic Encyclopedia of Type Strains, Phase IV (KMG-IV): sequencing the most valuable type-strain genomes for metagenomic binning, comparative biology and taxonomic classification.</title>
        <authorList>
            <person name="Goeker M."/>
        </authorList>
    </citation>
    <scope>NUCLEOTIDE SEQUENCE [LARGE SCALE GENOMIC DNA]</scope>
    <source>
        <strain evidence="3 4">DSM 100211</strain>
    </source>
</reference>
<feature type="domain" description="DUF6456" evidence="2">
    <location>
        <begin position="112"/>
        <end position="247"/>
    </location>
</feature>
<organism evidence="3 4">
    <name type="scientific">Mycoplana azooxidifex</name>
    <dbReference type="NCBI Taxonomy" id="1636188"/>
    <lineage>
        <taxon>Bacteria</taxon>
        <taxon>Pseudomonadati</taxon>
        <taxon>Pseudomonadota</taxon>
        <taxon>Alphaproteobacteria</taxon>
        <taxon>Hyphomicrobiales</taxon>
        <taxon>Rhizobiaceae</taxon>
        <taxon>Mycoplana</taxon>
    </lineage>
</organism>
<evidence type="ECO:0000259" key="2">
    <source>
        <dbReference type="Pfam" id="PF20057"/>
    </source>
</evidence>
<gene>
    <name evidence="3" type="ORF">GGQ64_001281</name>
</gene>
<evidence type="ECO:0000256" key="1">
    <source>
        <dbReference type="SAM" id="MobiDB-lite"/>
    </source>
</evidence>
<keyword evidence="4" id="KW-1185">Reference proteome</keyword>
<proteinExistence type="predicted"/>
<protein>
    <recommendedName>
        <fullName evidence="2">DUF6456 domain-containing protein</fullName>
    </recommendedName>
</protein>
<dbReference type="Proteomes" id="UP000574761">
    <property type="component" value="Unassembled WGS sequence"/>
</dbReference>
<dbReference type="Pfam" id="PF20057">
    <property type="entry name" value="DUF6456"/>
    <property type="match status" value="1"/>
</dbReference>
<comment type="caution">
    <text evidence="3">The sequence shown here is derived from an EMBL/GenBank/DDBJ whole genome shotgun (WGS) entry which is preliminary data.</text>
</comment>
<evidence type="ECO:0000313" key="4">
    <source>
        <dbReference type="Proteomes" id="UP000574761"/>
    </source>
</evidence>
<name>A0A7W6DBW5_9HYPH</name>
<feature type="region of interest" description="Disordered" evidence="1">
    <location>
        <begin position="247"/>
        <end position="279"/>
    </location>
</feature>